<protein>
    <submittedName>
        <fullName evidence="1">Uncharacterized protein</fullName>
    </submittedName>
</protein>
<dbReference type="EMBL" id="PXXO01000005">
    <property type="protein sequence ID" value="PSJ05894.1"/>
    <property type="molecule type" value="Genomic_DNA"/>
</dbReference>
<dbReference type="AlphaFoldDB" id="A0A2P7MXC6"/>
<dbReference type="RefSeq" id="WP_106502412.1">
    <property type="nucleotide sequence ID" value="NZ_PXXO01000005.1"/>
</dbReference>
<evidence type="ECO:0000313" key="2">
    <source>
        <dbReference type="Proteomes" id="UP000243002"/>
    </source>
</evidence>
<organism evidence="1 2">
    <name type="scientific">Cyanobium usitatum str. Tous</name>
    <dbReference type="NCBI Taxonomy" id="2116684"/>
    <lineage>
        <taxon>Bacteria</taxon>
        <taxon>Bacillati</taxon>
        <taxon>Cyanobacteriota</taxon>
        <taxon>Cyanophyceae</taxon>
        <taxon>Synechococcales</taxon>
        <taxon>Prochlorococcaceae</taxon>
        <taxon>Cyanobium</taxon>
    </lineage>
</organism>
<comment type="caution">
    <text evidence="1">The sequence shown here is derived from an EMBL/GenBank/DDBJ whole genome shotgun (WGS) entry which is preliminary data.</text>
</comment>
<proteinExistence type="predicted"/>
<sequence length="78" mass="8565">MPAVRTQSPSHVRIYRLVDRQGAPHPVLDDLYESLDAAWSEALGWWNDHCGGSSGPVEIGVEVSTASGDWRTLRFPGC</sequence>
<evidence type="ECO:0000313" key="1">
    <source>
        <dbReference type="EMBL" id="PSJ05894.1"/>
    </source>
</evidence>
<dbReference type="OrthoDB" id="541241at2"/>
<dbReference type="Proteomes" id="UP000243002">
    <property type="component" value="Unassembled WGS sequence"/>
</dbReference>
<keyword evidence="2" id="KW-1185">Reference proteome</keyword>
<gene>
    <name evidence="1" type="ORF">C7K55_05395</name>
</gene>
<reference evidence="1 2" key="1">
    <citation type="journal article" date="2018" name="Environ. Microbiol.">
        <title>Ecological and genomic features of two widespread freshwater picocyanobacteria.</title>
        <authorList>
            <person name="Cabello-Yeves P.J."/>
            <person name="Picazo A."/>
            <person name="Camacho A."/>
            <person name="Callieri C."/>
            <person name="Rosselli R."/>
            <person name="Roda-Garcia J.J."/>
            <person name="Coutinho F.H."/>
            <person name="Rodriguez-Valera F."/>
        </authorList>
    </citation>
    <scope>NUCLEOTIDE SEQUENCE [LARGE SCALE GENOMIC DNA]</scope>
    <source>
        <strain evidence="1 2">Tous</strain>
    </source>
</reference>
<name>A0A2P7MXC6_9CYAN</name>
<accession>A0A2P7MXC6</accession>